<protein>
    <submittedName>
        <fullName evidence="8">Serine/threonine protein kinase</fullName>
    </submittedName>
</protein>
<feature type="compositionally biased region" description="Low complexity" evidence="5">
    <location>
        <begin position="359"/>
        <end position="383"/>
    </location>
</feature>
<evidence type="ECO:0000256" key="3">
    <source>
        <dbReference type="ARBA" id="ARBA00022777"/>
    </source>
</evidence>
<evidence type="ECO:0000256" key="4">
    <source>
        <dbReference type="ARBA" id="ARBA00022840"/>
    </source>
</evidence>
<keyword evidence="6" id="KW-1133">Transmembrane helix</keyword>
<evidence type="ECO:0000256" key="1">
    <source>
        <dbReference type="ARBA" id="ARBA00022679"/>
    </source>
</evidence>
<dbReference type="Gene3D" id="1.10.510.10">
    <property type="entry name" value="Transferase(Phosphotransferase) domain 1"/>
    <property type="match status" value="1"/>
</dbReference>
<evidence type="ECO:0000259" key="7">
    <source>
        <dbReference type="PROSITE" id="PS50011"/>
    </source>
</evidence>
<organism evidence="8 9">
    <name type="scientific">Actinomadura alba</name>
    <dbReference type="NCBI Taxonomy" id="406431"/>
    <lineage>
        <taxon>Bacteria</taxon>
        <taxon>Bacillati</taxon>
        <taxon>Actinomycetota</taxon>
        <taxon>Actinomycetes</taxon>
        <taxon>Streptosporangiales</taxon>
        <taxon>Thermomonosporaceae</taxon>
        <taxon>Actinomadura</taxon>
    </lineage>
</organism>
<dbReference type="Pfam" id="PF00069">
    <property type="entry name" value="Pkinase"/>
    <property type="match status" value="1"/>
</dbReference>
<dbReference type="Gene3D" id="3.30.200.20">
    <property type="entry name" value="Phosphorylase Kinase, domain 1"/>
    <property type="match status" value="1"/>
</dbReference>
<keyword evidence="3 8" id="KW-0418">Kinase</keyword>
<proteinExistence type="predicted"/>
<evidence type="ECO:0000256" key="2">
    <source>
        <dbReference type="ARBA" id="ARBA00022741"/>
    </source>
</evidence>
<dbReference type="RefSeq" id="WP_187244057.1">
    <property type="nucleotide sequence ID" value="NZ_BAAAOK010000004.1"/>
</dbReference>
<feature type="compositionally biased region" description="Pro residues" evidence="5">
    <location>
        <begin position="413"/>
        <end position="445"/>
    </location>
</feature>
<dbReference type="InterPro" id="IPR008271">
    <property type="entry name" value="Ser/Thr_kinase_AS"/>
</dbReference>
<feature type="transmembrane region" description="Helical" evidence="6">
    <location>
        <begin position="336"/>
        <end position="357"/>
    </location>
</feature>
<evidence type="ECO:0000256" key="5">
    <source>
        <dbReference type="SAM" id="MobiDB-lite"/>
    </source>
</evidence>
<reference evidence="8 9" key="1">
    <citation type="submission" date="2020-06" db="EMBL/GenBank/DDBJ databases">
        <title>Actinomadura xiongansis sp. nov., isolated from soil of Baiyangdian.</title>
        <authorList>
            <person name="Zhang X."/>
        </authorList>
    </citation>
    <scope>NUCLEOTIDE SEQUENCE [LARGE SCALE GENOMIC DNA]</scope>
    <source>
        <strain evidence="8 9">HBUM206468</strain>
    </source>
</reference>
<keyword evidence="6" id="KW-0812">Transmembrane</keyword>
<feature type="domain" description="Protein kinase" evidence="7">
    <location>
        <begin position="18"/>
        <end position="271"/>
    </location>
</feature>
<sequence length="451" mass="46351">MPDTPPLQSGDPRRLGEYELVGRLGEGGQGVVYLGQDADGGQVAIKLLRADLTGDEAARSRFVREVGAAKQVARFCTAQVLDADVAGDRPYIVSEFVPGPSLQQQVIEAGPRGGADLERLAIGTVTALAAIHQAGIIHRDFKPHNVLMAPDGPRVIDFGIARALDASSTVATAAIGTPAYMAPEQVRGQGITPAVDIFSWASTMVYAATGSAPFGQDTIPAVVNRILNEEPPLDSLPAELRELVRACLAKEPEQRPHARELLMRLLGQPMPGQETRLENGDVVPTTVLAQGVDQAGATGGTTSWAGVNPLPLATSPASGAYAADPRAAPADGRRRAVLAVLVLVAALGLAGVGAWALTRGDGATGDPGPTVTVTGPGASTTAPETGGETDSPGEVTPTRPQTSSTPTRKAPPVTHPPVTPTRTTPPPTSEPPPSPTSETTEPPPSIGALTP</sequence>
<feature type="region of interest" description="Disordered" evidence="5">
    <location>
        <begin position="359"/>
        <end position="451"/>
    </location>
</feature>
<keyword evidence="1" id="KW-0808">Transferase</keyword>
<keyword evidence="2" id="KW-0547">Nucleotide-binding</keyword>
<feature type="compositionally biased region" description="Low complexity" evidence="5">
    <location>
        <begin position="396"/>
        <end position="412"/>
    </location>
</feature>
<dbReference type="CDD" id="cd14014">
    <property type="entry name" value="STKc_PknB_like"/>
    <property type="match status" value="1"/>
</dbReference>
<keyword evidence="8" id="KW-0723">Serine/threonine-protein kinase</keyword>
<comment type="caution">
    <text evidence="8">The sequence shown here is derived from an EMBL/GenBank/DDBJ whole genome shotgun (WGS) entry which is preliminary data.</text>
</comment>
<dbReference type="PROSITE" id="PS00108">
    <property type="entry name" value="PROTEIN_KINASE_ST"/>
    <property type="match status" value="1"/>
</dbReference>
<dbReference type="InterPro" id="IPR000719">
    <property type="entry name" value="Prot_kinase_dom"/>
</dbReference>
<name>A0ABR7LRJ8_9ACTN</name>
<dbReference type="InterPro" id="IPR011009">
    <property type="entry name" value="Kinase-like_dom_sf"/>
</dbReference>
<keyword evidence="9" id="KW-1185">Reference proteome</keyword>
<accession>A0ABR7LRJ8</accession>
<dbReference type="PANTHER" id="PTHR43289:SF34">
    <property type="entry name" value="SERINE_THREONINE-PROTEIN KINASE YBDM-RELATED"/>
    <property type="match status" value="1"/>
</dbReference>
<keyword evidence="4" id="KW-0067">ATP-binding</keyword>
<gene>
    <name evidence="8" type="ORF">HKK74_16230</name>
</gene>
<dbReference type="Proteomes" id="UP000805614">
    <property type="component" value="Unassembled WGS sequence"/>
</dbReference>
<evidence type="ECO:0000256" key="6">
    <source>
        <dbReference type="SAM" id="Phobius"/>
    </source>
</evidence>
<dbReference type="PANTHER" id="PTHR43289">
    <property type="entry name" value="MITOGEN-ACTIVATED PROTEIN KINASE KINASE KINASE 20-RELATED"/>
    <property type="match status" value="1"/>
</dbReference>
<dbReference type="PROSITE" id="PS50011">
    <property type="entry name" value="PROTEIN_KINASE_DOM"/>
    <property type="match status" value="1"/>
</dbReference>
<dbReference type="SUPFAM" id="SSF56112">
    <property type="entry name" value="Protein kinase-like (PK-like)"/>
    <property type="match status" value="1"/>
</dbReference>
<dbReference type="EMBL" id="JABVEC010000011">
    <property type="protein sequence ID" value="MBC6467038.1"/>
    <property type="molecule type" value="Genomic_DNA"/>
</dbReference>
<evidence type="ECO:0000313" key="8">
    <source>
        <dbReference type="EMBL" id="MBC6467038.1"/>
    </source>
</evidence>
<evidence type="ECO:0000313" key="9">
    <source>
        <dbReference type="Proteomes" id="UP000805614"/>
    </source>
</evidence>
<dbReference type="GO" id="GO:0004674">
    <property type="term" value="F:protein serine/threonine kinase activity"/>
    <property type="evidence" value="ECO:0007669"/>
    <property type="project" value="UniProtKB-KW"/>
</dbReference>
<keyword evidence="6" id="KW-0472">Membrane</keyword>